<evidence type="ECO:0000313" key="1">
    <source>
        <dbReference type="EMBL" id="SVB36086.1"/>
    </source>
</evidence>
<reference evidence="1" key="1">
    <citation type="submission" date="2018-05" db="EMBL/GenBank/DDBJ databases">
        <authorList>
            <person name="Lanie J.A."/>
            <person name="Ng W.-L."/>
            <person name="Kazmierczak K.M."/>
            <person name="Andrzejewski T.M."/>
            <person name="Davidsen T.M."/>
            <person name="Wayne K.J."/>
            <person name="Tettelin H."/>
            <person name="Glass J.I."/>
            <person name="Rusch D."/>
            <person name="Podicherti R."/>
            <person name="Tsui H.-C.T."/>
            <person name="Winkler M.E."/>
        </authorList>
    </citation>
    <scope>NUCLEOTIDE SEQUENCE</scope>
</reference>
<dbReference type="AlphaFoldDB" id="A0A382DC46"/>
<accession>A0A382DC46</accession>
<sequence>MNYDSINKLLLNNKISAPRLLSENFNKNYIEVEDLGTKTLFDIFKKKKNQQI</sequence>
<dbReference type="EMBL" id="UINC01038700">
    <property type="protein sequence ID" value="SVB36086.1"/>
    <property type="molecule type" value="Genomic_DNA"/>
</dbReference>
<name>A0A382DC46_9ZZZZ</name>
<gene>
    <name evidence="1" type="ORF">METZ01_LOCUS188940</name>
</gene>
<protein>
    <submittedName>
        <fullName evidence="1">Uncharacterized protein</fullName>
    </submittedName>
</protein>
<proteinExistence type="predicted"/>
<organism evidence="1">
    <name type="scientific">marine metagenome</name>
    <dbReference type="NCBI Taxonomy" id="408172"/>
    <lineage>
        <taxon>unclassified sequences</taxon>
        <taxon>metagenomes</taxon>
        <taxon>ecological metagenomes</taxon>
    </lineage>
</organism>